<dbReference type="SUPFAM" id="SSF54495">
    <property type="entry name" value="UBC-like"/>
    <property type="match status" value="1"/>
</dbReference>
<evidence type="ECO:0000256" key="6">
    <source>
        <dbReference type="ARBA" id="ARBA00023054"/>
    </source>
</evidence>
<feature type="compositionally biased region" description="Low complexity" evidence="9">
    <location>
        <begin position="186"/>
        <end position="204"/>
    </location>
</feature>
<dbReference type="STRING" id="121224.E0VZP3"/>
<evidence type="ECO:0000256" key="2">
    <source>
        <dbReference type="ARBA" id="ARBA00009594"/>
    </source>
</evidence>
<sequence length="377" mass="42523">MMKFFFFYSISDGSRLDLVNLQGTIPIHYKGAAYNLPICIWLMDSHPYNAPMCFLKPTPYMRIKISRYVDHNGKIYMPYLHDWSPNTSDLLSLIGVLIMHFSEEPPLYQVPRNNAPAPVSSTPYPTQSFMPMPGTSSTPVYPPYSSAQPPYPIANQNIDYQQQPYLPYPAFPKTNPVYPPSFPYPSGTSTTGSDNTGSSTGTGTGTITEEHIHASLLSAVEDKVRRRLREQLSQTQAELETLDKIQQELMQGKNRLDHLIAKLDAEHAEWEKNLAVLRDKEQELDESISKLSEKGGIDVDEAVTTTAPLYKQLLNAFAEEAATEDVIYYLGEALRRGVIDLDVFLKHVRSLSHKQFMLRALMQKCRAKAGLAEQNDQ</sequence>
<dbReference type="OMA" id="YMNFPQP"/>
<organism>
    <name type="scientific">Pediculus humanus subsp. corporis</name>
    <name type="common">Body louse</name>
    <dbReference type="NCBI Taxonomy" id="121224"/>
    <lineage>
        <taxon>Eukaryota</taxon>
        <taxon>Metazoa</taxon>
        <taxon>Ecdysozoa</taxon>
        <taxon>Arthropoda</taxon>
        <taxon>Hexapoda</taxon>
        <taxon>Insecta</taxon>
        <taxon>Pterygota</taxon>
        <taxon>Neoptera</taxon>
        <taxon>Paraneoptera</taxon>
        <taxon>Psocodea</taxon>
        <taxon>Troctomorpha</taxon>
        <taxon>Phthiraptera</taxon>
        <taxon>Anoplura</taxon>
        <taxon>Pediculidae</taxon>
        <taxon>Pediculus</taxon>
    </lineage>
</organism>
<dbReference type="Gene3D" id="3.10.110.10">
    <property type="entry name" value="Ubiquitin Conjugating Enzyme"/>
    <property type="match status" value="1"/>
</dbReference>
<evidence type="ECO:0008006" key="13">
    <source>
        <dbReference type="Google" id="ProtNLM"/>
    </source>
</evidence>
<dbReference type="GO" id="GO:0015031">
    <property type="term" value="P:protein transport"/>
    <property type="evidence" value="ECO:0007669"/>
    <property type="project" value="UniProtKB-UniRule"/>
</dbReference>
<gene>
    <name evidence="12" type="ORF">Phum_PHUM537110</name>
</gene>
<evidence type="ECO:0000259" key="10">
    <source>
        <dbReference type="PROSITE" id="PS51312"/>
    </source>
</evidence>
<feature type="region of interest" description="Disordered" evidence="9">
    <location>
        <begin position="181"/>
        <end position="204"/>
    </location>
</feature>
<keyword evidence="6 8" id="KW-0175">Coiled coil</keyword>
<dbReference type="GO" id="GO:0000813">
    <property type="term" value="C:ESCRT I complex"/>
    <property type="evidence" value="ECO:0007669"/>
    <property type="project" value="TreeGrafter"/>
</dbReference>
<dbReference type="KEGG" id="phu:Phum_PHUM537110"/>
<dbReference type="HOGENOM" id="CLU_017548_1_1_1"/>
<feature type="domain" description="SB" evidence="10">
    <location>
        <begin position="307"/>
        <end position="375"/>
    </location>
</feature>
<name>E0VZP3_PEDHC</name>
<evidence type="ECO:0000313" key="12">
    <source>
        <dbReference type="EMBL" id="EEB18849.1"/>
    </source>
</evidence>
<dbReference type="CTD" id="8235331"/>
<dbReference type="GO" id="GO:0043130">
    <property type="term" value="F:ubiquitin binding"/>
    <property type="evidence" value="ECO:0007669"/>
    <property type="project" value="TreeGrafter"/>
</dbReference>
<dbReference type="InterPro" id="IPR052070">
    <property type="entry name" value="ESCRT-I_UEV_domain"/>
</dbReference>
<evidence type="ECO:0000256" key="5">
    <source>
        <dbReference type="ARBA" id="ARBA00022927"/>
    </source>
</evidence>
<dbReference type="PROSITE" id="PS51322">
    <property type="entry name" value="UEV"/>
    <property type="match status" value="1"/>
</dbReference>
<dbReference type="CDD" id="cd11685">
    <property type="entry name" value="UEV_TSG101-like"/>
    <property type="match status" value="1"/>
</dbReference>
<dbReference type="PROSITE" id="PS51312">
    <property type="entry name" value="SB"/>
    <property type="match status" value="1"/>
</dbReference>
<dbReference type="EMBL" id="DS235854">
    <property type="protein sequence ID" value="EEB18849.1"/>
    <property type="molecule type" value="Genomic_DNA"/>
</dbReference>
<evidence type="ECO:0000256" key="8">
    <source>
        <dbReference type="SAM" id="Coils"/>
    </source>
</evidence>
<keyword evidence="4" id="KW-0967">Endosome</keyword>
<evidence type="ECO:0000256" key="3">
    <source>
        <dbReference type="ARBA" id="ARBA00022448"/>
    </source>
</evidence>
<dbReference type="InterPro" id="IPR016135">
    <property type="entry name" value="UBQ-conjugating_enzyme/RWD"/>
</dbReference>
<evidence type="ECO:0000256" key="9">
    <source>
        <dbReference type="SAM" id="MobiDB-lite"/>
    </source>
</evidence>
<dbReference type="OrthoDB" id="306304at2759"/>
<dbReference type="Gene3D" id="6.10.140.820">
    <property type="match status" value="1"/>
</dbReference>
<evidence type="ECO:0000256" key="4">
    <source>
        <dbReference type="ARBA" id="ARBA00022753"/>
    </source>
</evidence>
<keyword evidence="5 7" id="KW-0653">Protein transport</keyword>
<dbReference type="PhylomeDB" id="E0VZP3"/>
<evidence type="ECO:0000256" key="1">
    <source>
        <dbReference type="ARBA" id="ARBA00004177"/>
    </source>
</evidence>
<comment type="similarity">
    <text evidence="2">Belongs to the ubiquitin-conjugating enzyme family. UEV subfamily.</text>
</comment>
<dbReference type="InterPro" id="IPR017916">
    <property type="entry name" value="SB_dom"/>
</dbReference>
<feature type="coiled-coil region" evidence="8">
    <location>
        <begin position="225"/>
        <end position="294"/>
    </location>
</feature>
<dbReference type="RefSeq" id="XP_002431587.1">
    <property type="nucleotide sequence ID" value="XM_002431542.1"/>
</dbReference>
<proteinExistence type="inferred from homology"/>
<dbReference type="GeneID" id="8235331"/>
<evidence type="ECO:0000256" key="7">
    <source>
        <dbReference type="PROSITE-ProRule" id="PRU00644"/>
    </source>
</evidence>
<reference evidence="12" key="1">
    <citation type="submission" date="2007-04" db="EMBL/GenBank/DDBJ databases">
        <title>Annotation of Pediculus humanus corporis strain USDA.</title>
        <authorList>
            <person name="Kirkness E."/>
            <person name="Hannick L."/>
            <person name="Hass B."/>
            <person name="Bruggner R."/>
            <person name="Lawson D."/>
            <person name="Bidwell S."/>
            <person name="Joardar V."/>
            <person name="Caler E."/>
            <person name="Walenz B."/>
            <person name="Inman J."/>
            <person name="Schobel S."/>
            <person name="Galinsky K."/>
            <person name="Amedeo P."/>
            <person name="Strausberg R."/>
        </authorList>
    </citation>
    <scope>NUCLEOTIDE SEQUENCE</scope>
    <source>
        <strain evidence="12">USDA</strain>
    </source>
</reference>
<protein>
    <recommendedName>
        <fullName evidence="13">Tumor susceptibility gene 101 protein</fullName>
    </recommendedName>
</protein>
<comment type="subcellular location">
    <subcellularLocation>
        <location evidence="1">Endosome</location>
    </subcellularLocation>
</comment>
<dbReference type="AlphaFoldDB" id="E0VZP3"/>
<keyword evidence="3 7" id="KW-0813">Transport</keyword>
<evidence type="ECO:0000259" key="11">
    <source>
        <dbReference type="PROSITE" id="PS51322"/>
    </source>
</evidence>
<dbReference type="InterPro" id="IPR008883">
    <property type="entry name" value="UEV_N"/>
</dbReference>
<dbReference type="Gene3D" id="6.10.250.370">
    <property type="match status" value="1"/>
</dbReference>
<dbReference type="Pfam" id="PF09454">
    <property type="entry name" value="Vps23_core"/>
    <property type="match status" value="1"/>
</dbReference>
<dbReference type="SUPFAM" id="SSF140111">
    <property type="entry name" value="Endosomal sorting complex assembly domain"/>
    <property type="match status" value="1"/>
</dbReference>
<dbReference type="Pfam" id="PF05743">
    <property type="entry name" value="UEV"/>
    <property type="match status" value="1"/>
</dbReference>
<dbReference type="PANTHER" id="PTHR23306:SF3">
    <property type="entry name" value="TUMOR SUPPRESSOR PROTEIN 101"/>
    <property type="match status" value="1"/>
</dbReference>
<accession>E0VZP3</accession>
<dbReference type="PANTHER" id="PTHR23306">
    <property type="entry name" value="TUMOR SUSCEPTIBILITY GENE 101 PROTEIN-RELATED"/>
    <property type="match status" value="1"/>
</dbReference>
<reference evidence="12" key="2">
    <citation type="submission" date="2007-04" db="EMBL/GenBank/DDBJ databases">
        <title>The genome of the human body louse.</title>
        <authorList>
            <consortium name="The Human Body Louse Genome Consortium"/>
            <person name="Kirkness E."/>
            <person name="Walenz B."/>
            <person name="Hass B."/>
            <person name="Bruggner R."/>
            <person name="Strausberg R."/>
        </authorList>
    </citation>
    <scope>NUCLEOTIDE SEQUENCE</scope>
    <source>
        <strain evidence="12">USDA</strain>
    </source>
</reference>
<dbReference type="GO" id="GO:0008333">
    <property type="term" value="P:endosome to lysosome transport"/>
    <property type="evidence" value="ECO:0007669"/>
    <property type="project" value="TreeGrafter"/>
</dbReference>
<dbReference type="InterPro" id="IPR037202">
    <property type="entry name" value="ESCRT_assembly_dom"/>
</dbReference>
<feature type="domain" description="UEV" evidence="11">
    <location>
        <begin position="1"/>
        <end position="111"/>
    </location>
</feature>
<dbReference type="eggNOG" id="KOG2391">
    <property type="taxonomic scope" value="Eukaryota"/>
</dbReference>